<accession>A0A1Q9D0L1</accession>
<evidence type="ECO:0000256" key="1">
    <source>
        <dbReference type="SAM" id="MobiDB-lite"/>
    </source>
</evidence>
<name>A0A1Q9D0L1_SYMMI</name>
<organism evidence="2 3">
    <name type="scientific">Symbiodinium microadriaticum</name>
    <name type="common">Dinoflagellate</name>
    <name type="synonym">Zooxanthella microadriatica</name>
    <dbReference type="NCBI Taxonomy" id="2951"/>
    <lineage>
        <taxon>Eukaryota</taxon>
        <taxon>Sar</taxon>
        <taxon>Alveolata</taxon>
        <taxon>Dinophyceae</taxon>
        <taxon>Suessiales</taxon>
        <taxon>Symbiodiniaceae</taxon>
        <taxon>Symbiodinium</taxon>
    </lineage>
</organism>
<feature type="region of interest" description="Disordered" evidence="1">
    <location>
        <begin position="1142"/>
        <end position="1172"/>
    </location>
</feature>
<dbReference type="Proteomes" id="UP000186817">
    <property type="component" value="Unassembled WGS sequence"/>
</dbReference>
<dbReference type="SUPFAM" id="SSF56349">
    <property type="entry name" value="DNA breaking-rejoining enzymes"/>
    <property type="match status" value="1"/>
</dbReference>
<sequence>MAAFTPSQERAAAAWWNRAHVSSPSSEDDIRRDDRATRAPLRPALAASARADLPSFAAVFLHQLSCLAIWHFLLPGARQCLVATCRTADEWCLRYARGQRELSHIPVLATSPMLFAETGPTAHRQKLVLGRFSRRFGRWWRKQFLISVASRLQHLRPVLDPGMVTVGLEDPSWTAEAVAAGNQFREEATTVAALDRQQQRIEMLFEVSSQLGHRLSMAELQIQHLQEECRLRRAFRIRVNVLQRFGLQGVGRMEARALTDSELLEALTELHARVDQLQARVDHLLDLINRQYASIDRLNFRHSETWARLCSFGQRLQRVEGRPQDTDAEEQLRHLNSDVVAPLKFPWERPLKMPRVIPPPVTPSTRKPRLDPGARVGADRDNVLRRWLCVLSHEPYASELGGLIWKDGEKDPLGVVAQALAGKATATLLKRVRCCARFIGWGRDHAIAVFPVTLDFAISFLKPLAVGKQSSAIRETLETFNFLQHVVGMKVEPGILANPWIKGAVRGANMRTSDPRRSRVLTTSEVLLLETALIEGHHDRVDRYAIGAFLFQLYARARVSDLRNISKLELDLNDGSGFIEVRTYEHKNSRLGSGAGAVLILVAPYHGLHVQPWGQAWVQAASAVGFAFEKGHRGPILPRLSSDYSWSGDATDANETTRWCRGILAQLTGGPVDETFSSHGLKATPLSWTSKAGYPERTQLILGHHSLGSTGKTQESYAREVQAQPLRDLVECIAAIRRGLFHPDRTRSGMVTQGALGSHFKFGGVDAHDFVCAPPSDSAQSGACELASAEAPRNSPREEAGSPTKDGEASSGCQDDVAEPQSEESESSGDSEGDIVYESFGKGIAQDVIPEVNMGPDLDIFQNPKTKSLHARAKGSTGKLICGRSLDNMETFEGETPSEESLTGLIQTEGAEPSRGSIAAVRHLVFEAQTLLVNQTKALVENREAETKDLAPAERRERIKTQAQRLAGITMSGQSECSFASYDLCMKLITENCVSYLAPSKFITREAELRADKPRKELDLQHSTLIVKEREPDQVCDTSTALSLHHALHRRSLALDLIGVTDYFKVQAFVDFLMAHLHQEPAAGSRATTVQQILLADRAAWLRLSELTPDGIRRDEAGRLPLDPLWKRLETDPKVIFQLLPREGGGATPAKRTGKGKGKTKTQKEPANLPEDDVDADGVALEAAPNPAPAITSPSHDQQLSSFFCLEVFAGSGRLTAELKSSGFRDSVGVDHVVPKHIVSPIVKLDLLEPDSVQMLFDMIDSPFCFYVHLAPPCGTASRAREIPGRNMPQPARSELHPDGLPALQGPLLDRVRKANQLYSLAGRIFAHCMQAGKLVSCENPANSHFWNTSFWCQETAQLPWQDTLFHHCQHGGQRAKLTPLRHNIPLMSELALLCPGVPVSSGTVSWGIPVPPRNFPIMDCNLEQLLPMPPGVKASVICVISFDPTPWNLQGDVHIDKNNAVGLPNAVLKISSFDRGGIWVESPGGTVKCPSPNHPDAFGEVIDFCNHRIFFSPDCRHCQAPWKGGPRIVLVAYSIRNFEKLGTDHGRRLSELGFCVPAEGIPTLPGTEGHPVCTDTPSPFPSGLSSPSSPVDPSGRVSGRFHRVVVGIPWTPEEFIEQAIHAKHPRHILDGIPDETKRAVDQLASLSLGEIGAHRTEALRKWIGRARELEEREEANCESMPPHCAKVLGRKRLVLFEEMLSECGHEDNSIARDISRGFELSGAIPRNPAFRAKRSTASLPESELRRNAAVTREATLLATKSSGDPELDLALWEATQKEVDRGWLRGPVNPRSLDPAAVISRRFGIWQGDKCRPIDDFRASGVNATTSAEDSVTVHSADTIAASIAYRLKVDDKCRRYGGLEMKSYDLHKAYKNLPLSAGAVDIAYLSVYNPHKKTAEVFEQCVLPFGARASVHSFCRTSLGIWTAGVQILLLAWSVYYDDFVSCEDPPLSRISDLCAESLFRLLQWDTSPDKPTTFGSIAKVLGLEFDLGDTRLGRFYMRNTSSRREELRGNISSILEQGTLPKKECERHRGRLQFASNQIAGKRAGRAFKALTRHLMSNRSALCDDLKLALLFLRDCFLDGPPRSLNANILHLWHIYVDASCDDNKIGLGGVLISEQGSKVAYFSQWAEDELRTIVAPTSKNPIFEFECLAVLLAIKTWSGLIGGCNLVIFSDNEGTKACLVKGSSDNEVGMAIVDNVHKSMDDIGCNAWFERVNTASNISDGPSRGEQSESLGVRFVADATSVARSALVPWGVVNA</sequence>
<feature type="compositionally biased region" description="Basic and acidic residues" evidence="1">
    <location>
        <begin position="795"/>
        <end position="808"/>
    </location>
</feature>
<gene>
    <name evidence="2" type="ORF">AK812_SmicGene29923</name>
</gene>
<feature type="region of interest" description="Disordered" evidence="1">
    <location>
        <begin position="1577"/>
        <end position="1596"/>
    </location>
</feature>
<feature type="compositionally biased region" description="Basic residues" evidence="1">
    <location>
        <begin position="1152"/>
        <end position="1161"/>
    </location>
</feature>
<evidence type="ECO:0000313" key="2">
    <source>
        <dbReference type="EMBL" id="OLP88687.1"/>
    </source>
</evidence>
<dbReference type="GO" id="GO:0003677">
    <property type="term" value="F:DNA binding"/>
    <property type="evidence" value="ECO:0007669"/>
    <property type="project" value="InterPro"/>
</dbReference>
<dbReference type="InterPro" id="IPR052055">
    <property type="entry name" value="Hepadnavirus_pol/RT"/>
</dbReference>
<dbReference type="PANTHER" id="PTHR33050:SF7">
    <property type="entry name" value="RIBONUCLEASE H"/>
    <property type="match status" value="1"/>
</dbReference>
<dbReference type="InterPro" id="IPR043502">
    <property type="entry name" value="DNA/RNA_pol_sf"/>
</dbReference>
<comment type="caution">
    <text evidence="2">The sequence shown here is derived from an EMBL/GenBank/DDBJ whole genome shotgun (WGS) entry which is preliminary data.</text>
</comment>
<reference evidence="2 3" key="1">
    <citation type="submission" date="2016-02" db="EMBL/GenBank/DDBJ databases">
        <title>Genome analysis of coral dinoflagellate symbionts highlights evolutionary adaptations to a symbiotic lifestyle.</title>
        <authorList>
            <person name="Aranda M."/>
            <person name="Li Y."/>
            <person name="Liew Y.J."/>
            <person name="Baumgarten S."/>
            <person name="Simakov O."/>
            <person name="Wilson M."/>
            <person name="Piel J."/>
            <person name="Ashoor H."/>
            <person name="Bougouffa S."/>
            <person name="Bajic V.B."/>
            <person name="Ryu T."/>
            <person name="Ravasi T."/>
            <person name="Bayer T."/>
            <person name="Micklem G."/>
            <person name="Kim H."/>
            <person name="Bhak J."/>
            <person name="Lajeunesse T.C."/>
            <person name="Voolstra C.R."/>
        </authorList>
    </citation>
    <scope>NUCLEOTIDE SEQUENCE [LARGE SCALE GENOMIC DNA]</scope>
    <source>
        <strain evidence="2 3">CCMP2467</strain>
    </source>
</reference>
<dbReference type="EMBL" id="LSRX01000800">
    <property type="protein sequence ID" value="OLP88687.1"/>
    <property type="molecule type" value="Genomic_DNA"/>
</dbReference>
<proteinExistence type="predicted"/>
<feature type="compositionally biased region" description="Acidic residues" evidence="1">
    <location>
        <begin position="816"/>
        <end position="835"/>
    </location>
</feature>
<dbReference type="OrthoDB" id="440138at2759"/>
<protein>
    <submittedName>
        <fullName evidence="2">Uncharacterized protein</fullName>
    </submittedName>
</protein>
<dbReference type="PANTHER" id="PTHR33050">
    <property type="entry name" value="REVERSE TRANSCRIPTASE DOMAIN-CONTAINING PROTEIN"/>
    <property type="match status" value="1"/>
</dbReference>
<dbReference type="SUPFAM" id="SSF56672">
    <property type="entry name" value="DNA/RNA polymerases"/>
    <property type="match status" value="1"/>
</dbReference>
<evidence type="ECO:0000313" key="3">
    <source>
        <dbReference type="Proteomes" id="UP000186817"/>
    </source>
</evidence>
<keyword evidence="3" id="KW-1185">Reference proteome</keyword>
<dbReference type="InterPro" id="IPR011010">
    <property type="entry name" value="DNA_brk_join_enz"/>
</dbReference>
<feature type="region of interest" description="Disordered" evidence="1">
    <location>
        <begin position="356"/>
        <end position="375"/>
    </location>
</feature>
<feature type="compositionally biased region" description="Low complexity" evidence="1">
    <location>
        <begin position="1582"/>
        <end position="1596"/>
    </location>
</feature>
<feature type="region of interest" description="Disordered" evidence="1">
    <location>
        <begin position="781"/>
        <end position="835"/>
    </location>
</feature>